<dbReference type="GO" id="GO:0006886">
    <property type="term" value="P:intracellular protein transport"/>
    <property type="evidence" value="ECO:0007669"/>
    <property type="project" value="UniProtKB-UniRule"/>
</dbReference>
<dbReference type="InterPro" id="IPR000744">
    <property type="entry name" value="NSF_attach"/>
</dbReference>
<comment type="caution">
    <text evidence="8">The sequence shown here is derived from an EMBL/GenBank/DDBJ whole genome shotgun (WGS) entry which is preliminary data.</text>
</comment>
<evidence type="ECO:0000256" key="3">
    <source>
        <dbReference type="ARBA" id="ARBA00022448"/>
    </source>
</evidence>
<keyword evidence="3 7" id="KW-0813">Transport</keyword>
<dbReference type="FunFam" id="1.25.40.10:FF:000049">
    <property type="entry name" value="Alpha-soluble NSF attachment protein-like"/>
    <property type="match status" value="1"/>
</dbReference>
<dbReference type="OrthoDB" id="9984275at2759"/>
<evidence type="ECO:0000256" key="5">
    <source>
        <dbReference type="ARBA" id="ARBA00022927"/>
    </source>
</evidence>
<reference evidence="8" key="1">
    <citation type="submission" date="2022-10" db="EMBL/GenBank/DDBJ databases">
        <title>Novel sulphate-reducing endosymbionts in the free-living metamonad Anaeramoeba.</title>
        <authorList>
            <person name="Jerlstrom-Hultqvist J."/>
            <person name="Cepicka I."/>
            <person name="Gallot-Lavallee L."/>
            <person name="Salas-Leiva D."/>
            <person name="Curtis B.A."/>
            <person name="Zahonova K."/>
            <person name="Pipaliya S."/>
            <person name="Dacks J."/>
            <person name="Roger A.J."/>
        </authorList>
    </citation>
    <scope>NUCLEOTIDE SEQUENCE</scope>
    <source>
        <strain evidence="8">BMAN</strain>
    </source>
</reference>
<protein>
    <submittedName>
        <fullName evidence="8">Alpha-soluble nsf attachment protein</fullName>
    </submittedName>
</protein>
<dbReference type="GO" id="GO:0019905">
    <property type="term" value="F:syntaxin binding"/>
    <property type="evidence" value="ECO:0007669"/>
    <property type="project" value="TreeGrafter"/>
</dbReference>
<keyword evidence="4 7" id="KW-0931">ER-Golgi transport</keyword>
<name>A0A9Q0LG64_ANAIG</name>
<keyword evidence="6 7" id="KW-0472">Membrane</keyword>
<dbReference type="Proteomes" id="UP001149090">
    <property type="component" value="Unassembled WGS sequence"/>
</dbReference>
<evidence type="ECO:0000313" key="9">
    <source>
        <dbReference type="Proteomes" id="UP001149090"/>
    </source>
</evidence>
<evidence type="ECO:0000256" key="2">
    <source>
        <dbReference type="ARBA" id="ARBA00010050"/>
    </source>
</evidence>
<dbReference type="EMBL" id="JAPDFW010000082">
    <property type="protein sequence ID" value="KAJ5072153.1"/>
    <property type="molecule type" value="Genomic_DNA"/>
</dbReference>
<dbReference type="GO" id="GO:0031201">
    <property type="term" value="C:SNARE complex"/>
    <property type="evidence" value="ECO:0007669"/>
    <property type="project" value="TreeGrafter"/>
</dbReference>
<dbReference type="GO" id="GO:0035494">
    <property type="term" value="P:SNARE complex disassembly"/>
    <property type="evidence" value="ECO:0007669"/>
    <property type="project" value="TreeGrafter"/>
</dbReference>
<dbReference type="InterPro" id="IPR011990">
    <property type="entry name" value="TPR-like_helical_dom_sf"/>
</dbReference>
<evidence type="ECO:0000256" key="1">
    <source>
        <dbReference type="ARBA" id="ARBA00004170"/>
    </source>
</evidence>
<dbReference type="PRINTS" id="PR00448">
    <property type="entry name" value="NSFATTACHMNT"/>
</dbReference>
<dbReference type="AlphaFoldDB" id="A0A9Q0LG64"/>
<dbReference type="Pfam" id="PF14938">
    <property type="entry name" value="SNAP"/>
    <property type="match status" value="1"/>
</dbReference>
<dbReference type="SUPFAM" id="SSF48452">
    <property type="entry name" value="TPR-like"/>
    <property type="match status" value="1"/>
</dbReference>
<dbReference type="PANTHER" id="PTHR13768:SF8">
    <property type="entry name" value="ALPHA-SOLUBLE NSF ATTACHMENT PROTEIN"/>
    <property type="match status" value="1"/>
</dbReference>
<comment type="function">
    <text evidence="7">Required for vesicular transport between the endoplasmic reticulum and the Golgi apparatus.</text>
</comment>
<evidence type="ECO:0000256" key="7">
    <source>
        <dbReference type="RuleBase" id="RU367013"/>
    </source>
</evidence>
<proteinExistence type="inferred from homology"/>
<gene>
    <name evidence="8" type="ORF">M0811_09533</name>
</gene>
<keyword evidence="5 7" id="KW-0653">Protein transport</keyword>
<evidence type="ECO:0000256" key="4">
    <source>
        <dbReference type="ARBA" id="ARBA00022892"/>
    </source>
</evidence>
<dbReference type="PANTHER" id="PTHR13768">
    <property type="entry name" value="SOLUBLE NSF ATTACHMENT PROTEIN SNAP"/>
    <property type="match status" value="1"/>
</dbReference>
<comment type="subcellular location">
    <subcellularLocation>
        <location evidence="1 7">Membrane</location>
        <topology evidence="1 7">Peripheral membrane protein</topology>
    </subcellularLocation>
</comment>
<keyword evidence="9" id="KW-1185">Reference proteome</keyword>
<accession>A0A9Q0LG64</accession>
<dbReference type="Gene3D" id="1.25.40.10">
    <property type="entry name" value="Tetratricopeptide repeat domain"/>
    <property type="match status" value="1"/>
</dbReference>
<dbReference type="OMA" id="WSVKEYL"/>
<dbReference type="GO" id="GO:0005483">
    <property type="term" value="F:soluble NSF attachment protein activity"/>
    <property type="evidence" value="ECO:0007669"/>
    <property type="project" value="TreeGrafter"/>
</dbReference>
<evidence type="ECO:0000256" key="6">
    <source>
        <dbReference type="ARBA" id="ARBA00023136"/>
    </source>
</evidence>
<organism evidence="8 9">
    <name type="scientific">Anaeramoeba ignava</name>
    <name type="common">Anaerobic marine amoeba</name>
    <dbReference type="NCBI Taxonomy" id="1746090"/>
    <lineage>
        <taxon>Eukaryota</taxon>
        <taxon>Metamonada</taxon>
        <taxon>Anaeramoebidae</taxon>
        <taxon>Anaeramoeba</taxon>
    </lineage>
</organism>
<dbReference type="GO" id="GO:0005774">
    <property type="term" value="C:vacuolar membrane"/>
    <property type="evidence" value="ECO:0007669"/>
    <property type="project" value="TreeGrafter"/>
</dbReference>
<evidence type="ECO:0000313" key="8">
    <source>
        <dbReference type="EMBL" id="KAJ5072153.1"/>
    </source>
</evidence>
<sequence>MEKPEDIVQKAEKKLKAFFGGTKKFEDACDLFIKAANLFKVDKKWKEAAEAFQSAANCQLKLKSTYETASHLISSAICLLKVDKKSAIEMYKQAIDYYIEVGRFNMAAKYHKEIAEIYEKERDSSNALAHFQKAADFYSSENSESLAQQCLLKVALYSALMEEYERAINLYEEIGKAYLENNLLKYSAKENFLRAGLCHLARGDLVAAKRGYEQYQEVDITFESQRECKFLGDLITAFEEGDLEQFTNVVFDYDSLSKLDAWKTTILLRVKNKIKEETEKLLL</sequence>
<dbReference type="CDD" id="cd15832">
    <property type="entry name" value="SNAP"/>
    <property type="match status" value="1"/>
</dbReference>
<comment type="similarity">
    <text evidence="2 7">Belongs to the SNAP family.</text>
</comment>